<reference evidence="1 2" key="1">
    <citation type="submission" date="2021-05" db="EMBL/GenBank/DDBJ databases">
        <title>Genome Assembly of Synthetic Allotetraploid Brassica napus Reveals Homoeologous Exchanges between Subgenomes.</title>
        <authorList>
            <person name="Davis J.T."/>
        </authorList>
    </citation>
    <scope>NUCLEOTIDE SEQUENCE [LARGE SCALE GENOMIC DNA]</scope>
    <source>
        <strain evidence="2">cv. Da-Ae</strain>
        <tissue evidence="1">Seedling</tissue>
    </source>
</reference>
<keyword evidence="2" id="KW-1185">Reference proteome</keyword>
<protein>
    <submittedName>
        <fullName evidence="1">Uncharacterized protein</fullName>
    </submittedName>
</protein>
<evidence type="ECO:0000313" key="1">
    <source>
        <dbReference type="EMBL" id="KAH0916981.1"/>
    </source>
</evidence>
<comment type="caution">
    <text evidence="1">The sequence shown here is derived from an EMBL/GenBank/DDBJ whole genome shotgun (WGS) entry which is preliminary data.</text>
</comment>
<evidence type="ECO:0000313" key="2">
    <source>
        <dbReference type="Proteomes" id="UP000824890"/>
    </source>
</evidence>
<name>A0ABQ8CIR9_BRANA</name>
<dbReference type="Proteomes" id="UP000824890">
    <property type="component" value="Unassembled WGS sequence"/>
</dbReference>
<proteinExistence type="predicted"/>
<gene>
    <name evidence="1" type="ORF">HID58_024641</name>
</gene>
<organism evidence="1 2">
    <name type="scientific">Brassica napus</name>
    <name type="common">Rape</name>
    <dbReference type="NCBI Taxonomy" id="3708"/>
    <lineage>
        <taxon>Eukaryota</taxon>
        <taxon>Viridiplantae</taxon>
        <taxon>Streptophyta</taxon>
        <taxon>Embryophyta</taxon>
        <taxon>Tracheophyta</taxon>
        <taxon>Spermatophyta</taxon>
        <taxon>Magnoliopsida</taxon>
        <taxon>eudicotyledons</taxon>
        <taxon>Gunneridae</taxon>
        <taxon>Pentapetalae</taxon>
        <taxon>rosids</taxon>
        <taxon>malvids</taxon>
        <taxon>Brassicales</taxon>
        <taxon>Brassicaceae</taxon>
        <taxon>Brassiceae</taxon>
        <taxon>Brassica</taxon>
    </lineage>
</organism>
<dbReference type="EMBL" id="JAGKQM010000007">
    <property type="protein sequence ID" value="KAH0916981.1"/>
    <property type="molecule type" value="Genomic_DNA"/>
</dbReference>
<sequence length="24" mass="2826">MKPSFASAFMKPLLEMLFIRIQLI</sequence>
<accession>A0ABQ8CIR9</accession>